<dbReference type="Gene3D" id="2.40.50.90">
    <property type="match status" value="1"/>
</dbReference>
<dbReference type="PANTHER" id="PTHR12302:SF3">
    <property type="entry name" value="SERINE_THREONINE-PROTEIN KINASE 31"/>
    <property type="match status" value="1"/>
</dbReference>
<protein>
    <recommendedName>
        <fullName evidence="4">TNase-like domain-containing protein</fullName>
    </recommendedName>
</protein>
<feature type="domain" description="TNase-like" evidence="4">
    <location>
        <begin position="21"/>
        <end position="148"/>
    </location>
</feature>
<evidence type="ECO:0000256" key="3">
    <source>
        <dbReference type="ARBA" id="ARBA00022801"/>
    </source>
</evidence>
<dbReference type="PROSITE" id="PS01284">
    <property type="entry name" value="TNASE_2"/>
    <property type="match status" value="1"/>
</dbReference>
<dbReference type="Proteomes" id="UP000620550">
    <property type="component" value="Unassembled WGS sequence"/>
</dbReference>
<evidence type="ECO:0000259" key="4">
    <source>
        <dbReference type="PROSITE" id="PS50830"/>
    </source>
</evidence>
<sequence>MRWPEESNSEQKTATGGMCQVTKVIDGDTFWVADGSEKYKVRFIGVDAPETRNSRWKQKGKLAAEAKAFVKNLTEGKSVRLELDVQHKDRYQRILAYVYLADGTFLNAELLKAGYAVVDTYPPNVKYVELFTELQTEARKQQVGLWADRALAY</sequence>
<organism evidence="5 6">
    <name type="scientific">Sphingobacterium griseoflavum</name>
    <dbReference type="NCBI Taxonomy" id="1474952"/>
    <lineage>
        <taxon>Bacteria</taxon>
        <taxon>Pseudomonadati</taxon>
        <taxon>Bacteroidota</taxon>
        <taxon>Sphingobacteriia</taxon>
        <taxon>Sphingobacteriales</taxon>
        <taxon>Sphingobacteriaceae</taxon>
        <taxon>Sphingobacterium</taxon>
    </lineage>
</organism>
<dbReference type="InterPro" id="IPR016071">
    <property type="entry name" value="Staphylococal_nuclease_OB-fold"/>
</dbReference>
<proteinExistence type="predicted"/>
<dbReference type="PANTHER" id="PTHR12302">
    <property type="entry name" value="EBNA2 BINDING PROTEIN P100"/>
    <property type="match status" value="1"/>
</dbReference>
<evidence type="ECO:0000313" key="5">
    <source>
        <dbReference type="EMBL" id="GHE49337.1"/>
    </source>
</evidence>
<evidence type="ECO:0000256" key="1">
    <source>
        <dbReference type="ARBA" id="ARBA00022722"/>
    </source>
</evidence>
<dbReference type="SMART" id="SM00318">
    <property type="entry name" value="SNc"/>
    <property type="match status" value="1"/>
</dbReference>
<keyword evidence="1" id="KW-0540">Nuclease</keyword>
<dbReference type="InterPro" id="IPR002071">
    <property type="entry name" value="Thermonucl_AS"/>
</dbReference>
<dbReference type="SUPFAM" id="SSF50199">
    <property type="entry name" value="Staphylococcal nuclease"/>
    <property type="match status" value="1"/>
</dbReference>
<dbReference type="EMBL" id="BNAF01000019">
    <property type="protein sequence ID" value="GHE49337.1"/>
    <property type="molecule type" value="Genomic_DNA"/>
</dbReference>
<comment type="caution">
    <text evidence="5">The sequence shown here is derived from an EMBL/GenBank/DDBJ whole genome shotgun (WGS) entry which is preliminary data.</text>
</comment>
<gene>
    <name evidence="5" type="ORF">GCM10017764_35490</name>
</gene>
<keyword evidence="6" id="KW-1185">Reference proteome</keyword>
<dbReference type="InterPro" id="IPR035437">
    <property type="entry name" value="SNase_OB-fold_sf"/>
</dbReference>
<name>A0ABQ3I1R3_9SPHI</name>
<accession>A0ABQ3I1R3</accession>
<keyword evidence="3" id="KW-0378">Hydrolase</keyword>
<evidence type="ECO:0000256" key="2">
    <source>
        <dbReference type="ARBA" id="ARBA00022759"/>
    </source>
</evidence>
<dbReference type="Pfam" id="PF00565">
    <property type="entry name" value="SNase"/>
    <property type="match status" value="1"/>
</dbReference>
<evidence type="ECO:0000313" key="6">
    <source>
        <dbReference type="Proteomes" id="UP000620550"/>
    </source>
</evidence>
<dbReference type="PROSITE" id="PS50830">
    <property type="entry name" value="TNASE_3"/>
    <property type="match status" value="1"/>
</dbReference>
<reference evidence="6" key="1">
    <citation type="journal article" date="2019" name="Int. J. Syst. Evol. Microbiol.">
        <title>The Global Catalogue of Microorganisms (GCM) 10K type strain sequencing project: providing services to taxonomists for standard genome sequencing and annotation.</title>
        <authorList>
            <consortium name="The Broad Institute Genomics Platform"/>
            <consortium name="The Broad Institute Genome Sequencing Center for Infectious Disease"/>
            <person name="Wu L."/>
            <person name="Ma J."/>
        </authorList>
    </citation>
    <scope>NUCLEOTIDE SEQUENCE [LARGE SCALE GENOMIC DNA]</scope>
    <source>
        <strain evidence="6">CGMCC 1.12966</strain>
    </source>
</reference>
<keyword evidence="2" id="KW-0255">Endonuclease</keyword>